<feature type="transmembrane region" description="Helical" evidence="1">
    <location>
        <begin position="160"/>
        <end position="184"/>
    </location>
</feature>
<feature type="transmembrane region" description="Helical" evidence="1">
    <location>
        <begin position="14"/>
        <end position="35"/>
    </location>
</feature>
<keyword evidence="4" id="KW-1185">Reference proteome</keyword>
<evidence type="ECO:0000259" key="2">
    <source>
        <dbReference type="Pfam" id="PF00487"/>
    </source>
</evidence>
<name>A0ABY9XA38_9BACT</name>
<keyword evidence="1" id="KW-1133">Transmembrane helix</keyword>
<gene>
    <name evidence="3" type="ORF">F0U60_05830</name>
</gene>
<protein>
    <submittedName>
        <fullName evidence="3">Fatty acid desaturase</fullName>
    </submittedName>
</protein>
<keyword evidence="1" id="KW-0812">Transmembrane</keyword>
<dbReference type="EMBL" id="CP043494">
    <property type="protein sequence ID" value="WNG52251.1"/>
    <property type="molecule type" value="Genomic_DNA"/>
</dbReference>
<feature type="transmembrane region" description="Helical" evidence="1">
    <location>
        <begin position="47"/>
        <end position="67"/>
    </location>
</feature>
<proteinExistence type="predicted"/>
<reference evidence="3 4" key="1">
    <citation type="submission" date="2019-08" db="EMBL/GenBank/DDBJ databases">
        <title>Archangium and Cystobacter genomes.</title>
        <authorList>
            <person name="Chen I.-C.K."/>
            <person name="Wielgoss S."/>
        </authorList>
    </citation>
    <scope>NUCLEOTIDE SEQUENCE [LARGE SCALE GENOMIC DNA]</scope>
    <source>
        <strain evidence="3 4">Cbm 6</strain>
    </source>
</reference>
<dbReference type="InterPro" id="IPR005804">
    <property type="entry name" value="FA_desaturase_dom"/>
</dbReference>
<dbReference type="Pfam" id="PF00487">
    <property type="entry name" value="FA_desaturase"/>
    <property type="match status" value="1"/>
</dbReference>
<evidence type="ECO:0000313" key="3">
    <source>
        <dbReference type="EMBL" id="WNG52251.1"/>
    </source>
</evidence>
<feature type="transmembrane region" description="Helical" evidence="1">
    <location>
        <begin position="94"/>
        <end position="111"/>
    </location>
</feature>
<keyword evidence="1" id="KW-0472">Membrane</keyword>
<sequence>MPVVAMAQYVNPALIPYLSPIGCYLALSAGVIAHNHNHCPTFKSRKLNFLMSLWLAHFYGYPTFAWVPTHNLNHHKYVNKPGDATITWRYTNKHNWWVAFTYFFVSSYWQSDPIKQYIRKARQSNPTLYRQIITQYVSWAGLHLAMLGVAIAWHGLGRGIMVWSFAFLIPALFALWTIMFFNYIQHVHADPWSENDHSRSFDGKLINFLLFNNGLHAAHHEVAGAHWSTLPELHAKLAPKINPELNQSSFFGWCFRNYVLAPFFPQYGTKQIGRAGFEPPTGEEAQLESADVDALESGINAART</sequence>
<evidence type="ECO:0000313" key="4">
    <source>
        <dbReference type="Proteomes" id="UP001611383"/>
    </source>
</evidence>
<dbReference type="Proteomes" id="UP001611383">
    <property type="component" value="Chromosome"/>
</dbReference>
<feature type="domain" description="Fatty acid desaturase" evidence="2">
    <location>
        <begin position="22"/>
        <end position="241"/>
    </location>
</feature>
<evidence type="ECO:0000256" key="1">
    <source>
        <dbReference type="SAM" id="Phobius"/>
    </source>
</evidence>
<organism evidence="3 4">
    <name type="scientific">Archangium minus</name>
    <dbReference type="NCBI Taxonomy" id="83450"/>
    <lineage>
        <taxon>Bacteria</taxon>
        <taxon>Pseudomonadati</taxon>
        <taxon>Myxococcota</taxon>
        <taxon>Myxococcia</taxon>
        <taxon>Myxococcales</taxon>
        <taxon>Cystobacterineae</taxon>
        <taxon>Archangiaceae</taxon>
        <taxon>Archangium</taxon>
    </lineage>
</organism>
<feature type="transmembrane region" description="Helical" evidence="1">
    <location>
        <begin position="132"/>
        <end position="154"/>
    </location>
</feature>
<accession>A0ABY9XA38</accession>